<organism evidence="1 2">
    <name type="scientific">Schistosoma bovis</name>
    <name type="common">Blood fluke</name>
    <dbReference type="NCBI Taxonomy" id="6184"/>
    <lineage>
        <taxon>Eukaryota</taxon>
        <taxon>Metazoa</taxon>
        <taxon>Spiralia</taxon>
        <taxon>Lophotrochozoa</taxon>
        <taxon>Platyhelminthes</taxon>
        <taxon>Trematoda</taxon>
        <taxon>Digenea</taxon>
        <taxon>Strigeidida</taxon>
        <taxon>Schistosomatoidea</taxon>
        <taxon>Schistosomatidae</taxon>
        <taxon>Schistosoma</taxon>
    </lineage>
</organism>
<dbReference type="Proteomes" id="UP000290809">
    <property type="component" value="Unassembled WGS sequence"/>
</dbReference>
<accession>A0A430Q4C8</accession>
<comment type="caution">
    <text evidence="1">The sequence shown here is derived from an EMBL/GenBank/DDBJ whole genome shotgun (WGS) entry which is preliminary data.</text>
</comment>
<name>A0A430Q4C8_SCHBO</name>
<protein>
    <submittedName>
        <fullName evidence="1">Uncharacterized protein</fullName>
    </submittedName>
</protein>
<dbReference type="STRING" id="6184.A0A430Q4C8"/>
<keyword evidence="2" id="KW-1185">Reference proteome</keyword>
<reference evidence="1 2" key="1">
    <citation type="journal article" date="2019" name="PLoS Pathog.">
        <title>Genome sequence of the bovine parasite Schistosoma bovis Tanzania.</title>
        <authorList>
            <person name="Oey H."/>
            <person name="Zakrzewski M."/>
            <person name="Gobert G."/>
            <person name="Gravermann K."/>
            <person name="Stoye J."/>
            <person name="Jones M."/>
            <person name="Mcmanus D."/>
            <person name="Krause L."/>
        </authorList>
    </citation>
    <scope>NUCLEOTIDE SEQUENCE [LARGE SCALE GENOMIC DNA]</scope>
    <source>
        <strain evidence="1 2">TAN1997</strain>
    </source>
</reference>
<dbReference type="EMBL" id="QMKO01002796">
    <property type="protein sequence ID" value="RTG82527.1"/>
    <property type="molecule type" value="Genomic_DNA"/>
</dbReference>
<evidence type="ECO:0000313" key="1">
    <source>
        <dbReference type="EMBL" id="RTG82527.1"/>
    </source>
</evidence>
<feature type="non-terminal residue" evidence="1">
    <location>
        <position position="34"/>
    </location>
</feature>
<gene>
    <name evidence="1" type="ORF">DC041_0003965</name>
</gene>
<proteinExistence type="predicted"/>
<evidence type="ECO:0000313" key="2">
    <source>
        <dbReference type="Proteomes" id="UP000290809"/>
    </source>
</evidence>
<dbReference type="AlphaFoldDB" id="A0A430Q4C8"/>
<sequence>MSEICQFHFTCQSALPLFLTVVGSSECNIGGFTI</sequence>